<evidence type="ECO:0000313" key="1">
    <source>
        <dbReference type="EMBL" id="XCD05010.1"/>
    </source>
</evidence>
<organism evidence="1">
    <name type="scientific">Dulem virus 36</name>
    <dbReference type="NCBI Taxonomy" id="3145754"/>
    <lineage>
        <taxon>Viruses</taxon>
        <taxon>Duplodnaviria</taxon>
        <taxon>Heunggongvirae</taxon>
        <taxon>Uroviricota</taxon>
        <taxon>Caudoviricetes</taxon>
    </lineage>
</organism>
<name>A0AAU8B0U7_9CAUD</name>
<accession>A0AAU8B0U7</accession>
<dbReference type="EMBL" id="PP511521">
    <property type="protein sequence ID" value="XCD05010.1"/>
    <property type="molecule type" value="Genomic_DNA"/>
</dbReference>
<protein>
    <recommendedName>
        <fullName evidence="2">Phage protein</fullName>
    </recommendedName>
</protein>
<sequence length="73" mass="8439">MKEYVSYEELISVAREGVKRYDKLFMLGDTEAAHEYFLAIAGMVTLITLATFQEGDVYLEVLQKVKEDVWSKK</sequence>
<evidence type="ECO:0008006" key="2">
    <source>
        <dbReference type="Google" id="ProtNLM"/>
    </source>
</evidence>
<reference evidence="1" key="1">
    <citation type="submission" date="2024-03" db="EMBL/GenBank/DDBJ databases">
        <title>Diverse circular DNA viruses in blood, oral, and fecal samples of captive lemurs.</title>
        <authorList>
            <person name="Paietta E.N."/>
            <person name="Kraberger S."/>
            <person name="Lund M.C."/>
            <person name="Custer J.M."/>
            <person name="Vargas K.M."/>
            <person name="Ehmke E.E."/>
            <person name="Yoder A.D."/>
            <person name="Varsani A."/>
        </authorList>
    </citation>
    <scope>NUCLEOTIDE SEQUENCE</scope>
    <source>
        <strain evidence="1">Duke_24FS_3</strain>
    </source>
</reference>
<proteinExistence type="predicted"/>